<dbReference type="Proteomes" id="UP000320791">
    <property type="component" value="Unassembled WGS sequence"/>
</dbReference>
<dbReference type="AlphaFoldDB" id="A0A5C5USW7"/>
<protein>
    <submittedName>
        <fullName evidence="2">Alpha/beta hydrolase</fullName>
    </submittedName>
</protein>
<dbReference type="SUPFAM" id="SSF53474">
    <property type="entry name" value="alpha/beta-Hydrolases"/>
    <property type="match status" value="1"/>
</dbReference>
<accession>A0A5C5USW7</accession>
<keyword evidence="3" id="KW-1185">Reference proteome</keyword>
<dbReference type="EMBL" id="VOHM01000003">
    <property type="protein sequence ID" value="TWT28702.1"/>
    <property type="molecule type" value="Genomic_DNA"/>
</dbReference>
<dbReference type="OrthoDB" id="9773549at2"/>
<dbReference type="RefSeq" id="WP_146323464.1">
    <property type="nucleotide sequence ID" value="NZ_BAABLR010000027.1"/>
</dbReference>
<dbReference type="PANTHER" id="PTHR37017">
    <property type="entry name" value="AB HYDROLASE-1 DOMAIN-CONTAINING PROTEIN-RELATED"/>
    <property type="match status" value="1"/>
</dbReference>
<dbReference type="InterPro" id="IPR000073">
    <property type="entry name" value="AB_hydrolase_1"/>
</dbReference>
<gene>
    <name evidence="2" type="ORF">FRX94_02100</name>
</gene>
<evidence type="ECO:0000259" key="1">
    <source>
        <dbReference type="Pfam" id="PF12697"/>
    </source>
</evidence>
<name>A0A5C5USW7_9CORY</name>
<sequence>MTSNHQEKASPAIILIAGHWLGAWAWDEVVEQLTSDGMRAIPITLPGLDVHDSQRATRTLDDQIAAIQSVVDAQGGDVVLVAHSGANAPVSVVIDRNPELIRRVVWVDSGPVSPGSTFAPDLPESVVEVPLPAFDALGEQASLDGLSSEHLHRFREKAVAEPAAVIRATVELTNVDRLTVPTTLVCCSMSSEQILELAQGGHPMFTEVSKLTNVDVIDLPTGHWPMWSCPYALAKVISNTALR</sequence>
<keyword evidence="2" id="KW-0378">Hydrolase</keyword>
<dbReference type="Gene3D" id="3.40.50.1820">
    <property type="entry name" value="alpha/beta hydrolase"/>
    <property type="match status" value="1"/>
</dbReference>
<evidence type="ECO:0000313" key="2">
    <source>
        <dbReference type="EMBL" id="TWT28702.1"/>
    </source>
</evidence>
<dbReference type="InterPro" id="IPR029058">
    <property type="entry name" value="AB_hydrolase_fold"/>
</dbReference>
<feature type="domain" description="AB hydrolase-1" evidence="1">
    <location>
        <begin position="13"/>
        <end position="235"/>
    </location>
</feature>
<comment type="caution">
    <text evidence="2">The sequence shown here is derived from an EMBL/GenBank/DDBJ whole genome shotgun (WGS) entry which is preliminary data.</text>
</comment>
<dbReference type="Pfam" id="PF12697">
    <property type="entry name" value="Abhydrolase_6"/>
    <property type="match status" value="1"/>
</dbReference>
<organism evidence="2 3">
    <name type="scientific">Corynebacterium canis</name>
    <dbReference type="NCBI Taxonomy" id="679663"/>
    <lineage>
        <taxon>Bacteria</taxon>
        <taxon>Bacillati</taxon>
        <taxon>Actinomycetota</taxon>
        <taxon>Actinomycetes</taxon>
        <taxon>Mycobacteriales</taxon>
        <taxon>Corynebacteriaceae</taxon>
        <taxon>Corynebacterium</taxon>
    </lineage>
</organism>
<dbReference type="PANTHER" id="PTHR37017:SF13">
    <property type="entry name" value="AB HYDROLASE-1 DOMAIN-CONTAINING PROTEIN"/>
    <property type="match status" value="1"/>
</dbReference>
<evidence type="ECO:0000313" key="3">
    <source>
        <dbReference type="Proteomes" id="UP000320791"/>
    </source>
</evidence>
<reference evidence="2 3" key="1">
    <citation type="submission" date="2019-08" db="EMBL/GenBank/DDBJ databases">
        <authorList>
            <person name="Lei W."/>
        </authorList>
    </citation>
    <scope>NUCLEOTIDE SEQUENCE [LARGE SCALE GENOMIC DNA]</scope>
    <source>
        <strain evidence="2 3">CCUG 58627</strain>
    </source>
</reference>
<proteinExistence type="predicted"/>
<dbReference type="InterPro" id="IPR052897">
    <property type="entry name" value="Sec-Metab_Biosynth_Hydrolase"/>
</dbReference>
<dbReference type="GO" id="GO:0016787">
    <property type="term" value="F:hydrolase activity"/>
    <property type="evidence" value="ECO:0007669"/>
    <property type="project" value="UniProtKB-KW"/>
</dbReference>